<evidence type="ECO:0000313" key="4">
    <source>
        <dbReference type="Proteomes" id="UP000789704"/>
    </source>
</evidence>
<proteinExistence type="predicted"/>
<gene>
    <name evidence="3" type="ORF">LMG31841_00458</name>
</gene>
<comment type="caution">
    <text evidence="3">The sequence shown here is derived from an EMBL/GenBank/DDBJ whole genome shotgun (WGS) entry which is preliminary data.</text>
</comment>
<dbReference type="PANTHER" id="PTHR39339">
    <property type="entry name" value="SLR1444 PROTEIN"/>
    <property type="match status" value="1"/>
</dbReference>
<organism evidence="3 4">
    <name type="scientific">Paraburkholderia saeva</name>
    <dbReference type="NCBI Taxonomy" id="2777537"/>
    <lineage>
        <taxon>Bacteria</taxon>
        <taxon>Pseudomonadati</taxon>
        <taxon>Pseudomonadota</taxon>
        <taxon>Betaproteobacteria</taxon>
        <taxon>Burkholderiales</taxon>
        <taxon>Burkholderiaceae</taxon>
        <taxon>Paraburkholderia</taxon>
    </lineage>
</organism>
<feature type="region of interest" description="Disordered" evidence="1">
    <location>
        <begin position="1"/>
        <end position="28"/>
    </location>
</feature>
<feature type="compositionally biased region" description="Polar residues" evidence="1">
    <location>
        <begin position="1"/>
        <end position="15"/>
    </location>
</feature>
<dbReference type="EMBL" id="CAJQZC010000001">
    <property type="protein sequence ID" value="CAG4887528.1"/>
    <property type="molecule type" value="Genomic_DNA"/>
</dbReference>
<protein>
    <recommendedName>
        <fullName evidence="2">CHAD domain-containing protein</fullName>
    </recommendedName>
</protein>
<dbReference type="Pfam" id="PF05235">
    <property type="entry name" value="CHAD"/>
    <property type="match status" value="1"/>
</dbReference>
<name>A0A9N8WZM1_9BURK</name>
<dbReference type="Gene3D" id="1.40.20.10">
    <property type="entry name" value="CHAD domain"/>
    <property type="match status" value="1"/>
</dbReference>
<reference evidence="3" key="1">
    <citation type="submission" date="2021-04" db="EMBL/GenBank/DDBJ databases">
        <authorList>
            <person name="Vanwijnsberghe S."/>
        </authorList>
    </citation>
    <scope>NUCLEOTIDE SEQUENCE</scope>
    <source>
        <strain evidence="3">LMG 31841</strain>
    </source>
</reference>
<evidence type="ECO:0000259" key="2">
    <source>
        <dbReference type="PROSITE" id="PS51708"/>
    </source>
</evidence>
<dbReference type="PROSITE" id="PS51708">
    <property type="entry name" value="CHAD"/>
    <property type="match status" value="1"/>
</dbReference>
<evidence type="ECO:0000313" key="3">
    <source>
        <dbReference type="EMBL" id="CAG4887528.1"/>
    </source>
</evidence>
<keyword evidence="4" id="KW-1185">Reference proteome</keyword>
<dbReference type="InterPro" id="IPR007899">
    <property type="entry name" value="CHAD_dom"/>
</dbReference>
<dbReference type="RefSeq" id="WP_228874525.1">
    <property type="nucleotide sequence ID" value="NZ_CAJQZC010000001.1"/>
</dbReference>
<feature type="domain" description="CHAD" evidence="2">
    <location>
        <begin position="31"/>
        <end position="303"/>
    </location>
</feature>
<evidence type="ECO:0000256" key="1">
    <source>
        <dbReference type="SAM" id="MobiDB-lite"/>
    </source>
</evidence>
<dbReference type="InterPro" id="IPR038186">
    <property type="entry name" value="CHAD_dom_sf"/>
</dbReference>
<dbReference type="PANTHER" id="PTHR39339:SF1">
    <property type="entry name" value="CHAD DOMAIN-CONTAINING PROTEIN"/>
    <property type="match status" value="1"/>
</dbReference>
<accession>A0A9N8WZM1</accession>
<dbReference type="Proteomes" id="UP000789704">
    <property type="component" value="Unassembled WGS sequence"/>
</dbReference>
<dbReference type="SMART" id="SM00880">
    <property type="entry name" value="CHAD"/>
    <property type="match status" value="1"/>
</dbReference>
<sequence>MNSQNAASTIETLESASERKRKPRPVSLAENTPVAEAFGILAGSISAEAVRRARALRAKADPEVLHKLRVALRRMRSLYWAFEPLLDRKDYRAQREKFRYLAYAAGKTRDWDVLRDMLLAAISTHELTGSLLQAVDEQRAAALAFSRTTIRNAGIEEMLQSACVSAQQHLELFAPASTLADLAGARVEVAEKALKKRIKRAIRSGHGDYAALHDVRIAGKRLRYLLEFFLPVLDSSHSEKIRRLSEVQEVLGKVNDLVVSETLLRQYSIQLGDSGVTEQAVAFLGARKIQYMNDAHAMLCNLK</sequence>
<dbReference type="AlphaFoldDB" id="A0A9N8WZM1"/>